<proteinExistence type="predicted"/>
<protein>
    <submittedName>
        <fullName evidence="2">Uncharacterized protein</fullName>
    </submittedName>
</protein>
<name>A0AAD2DJG8_9LAMI</name>
<dbReference type="Proteomes" id="UP000834106">
    <property type="component" value="Chromosome 2"/>
</dbReference>
<organism evidence="2 3">
    <name type="scientific">Fraxinus pennsylvanica</name>
    <dbReference type="NCBI Taxonomy" id="56036"/>
    <lineage>
        <taxon>Eukaryota</taxon>
        <taxon>Viridiplantae</taxon>
        <taxon>Streptophyta</taxon>
        <taxon>Embryophyta</taxon>
        <taxon>Tracheophyta</taxon>
        <taxon>Spermatophyta</taxon>
        <taxon>Magnoliopsida</taxon>
        <taxon>eudicotyledons</taxon>
        <taxon>Gunneridae</taxon>
        <taxon>Pentapetalae</taxon>
        <taxon>asterids</taxon>
        <taxon>lamiids</taxon>
        <taxon>Lamiales</taxon>
        <taxon>Oleaceae</taxon>
        <taxon>Oleeae</taxon>
        <taxon>Fraxinus</taxon>
    </lineage>
</organism>
<keyword evidence="3" id="KW-1185">Reference proteome</keyword>
<feature type="region of interest" description="Disordered" evidence="1">
    <location>
        <begin position="118"/>
        <end position="150"/>
    </location>
</feature>
<evidence type="ECO:0000313" key="3">
    <source>
        <dbReference type="Proteomes" id="UP000834106"/>
    </source>
</evidence>
<dbReference type="EMBL" id="OU503037">
    <property type="protein sequence ID" value="CAI9756897.1"/>
    <property type="molecule type" value="Genomic_DNA"/>
</dbReference>
<evidence type="ECO:0000256" key="1">
    <source>
        <dbReference type="SAM" id="MobiDB-lite"/>
    </source>
</evidence>
<accession>A0AAD2DJG8</accession>
<gene>
    <name evidence="2" type="ORF">FPE_LOCUS4327</name>
</gene>
<evidence type="ECO:0000313" key="2">
    <source>
        <dbReference type="EMBL" id="CAI9756897.1"/>
    </source>
</evidence>
<dbReference type="AlphaFoldDB" id="A0AAD2DJG8"/>
<reference evidence="2" key="1">
    <citation type="submission" date="2023-05" db="EMBL/GenBank/DDBJ databases">
        <authorList>
            <person name="Huff M."/>
        </authorList>
    </citation>
    <scope>NUCLEOTIDE SEQUENCE</scope>
</reference>
<sequence length="310" mass="33377">MLLKPRKLSLIIMHHLVDTHIALQWSEIINFLCKCWRLLLCSFSRGLLLTLAGIRGVGVSDLVPDIDETVSLGASVSDVEEPKLNVPTGNRGKKGQLKSLAGDAWGKLISQSSQDLVPDIDETVSPGASVSDVEEPKLNGPTGNRGKKGQLKSLAGDAWGKLISQSSQVGDRHFTDIVYGNRNGFSTILTEPLSLEGEPMIVQQNRGYGNLSLQVDNLPGGSKCFELVLKLCYGWKEALFDYNAPSGGCTHCVIMVQNNQLLVQMLETPVVFFLEGSGLLLTLAGIRGVGVSDLVPDIDDTVSPGNLLKV</sequence>